<comment type="caution">
    <text evidence="2">The sequence shown here is derived from an EMBL/GenBank/DDBJ whole genome shotgun (WGS) entry which is preliminary data.</text>
</comment>
<evidence type="ECO:0000259" key="1">
    <source>
        <dbReference type="Pfam" id="PF02486"/>
    </source>
</evidence>
<dbReference type="EMBL" id="JAEMHK010000010">
    <property type="protein sequence ID" value="MBJ6801143.1"/>
    <property type="molecule type" value="Genomic_DNA"/>
</dbReference>
<keyword evidence="3" id="KW-1185">Reference proteome</keyword>
<dbReference type="RefSeq" id="WP_199395648.1">
    <property type="nucleotide sequence ID" value="NZ_JAEMHK010000010.1"/>
</dbReference>
<dbReference type="InterPro" id="IPR003491">
    <property type="entry name" value="REP-like_C"/>
</dbReference>
<proteinExistence type="predicted"/>
<sequence>MQRVTTGIDHLHLTFSEAHSLETIIQTLFTGITANDFRPARKKKKQKWYRSTRLLTTTNGDVLAAFHSESTSTFGRRNLLQVHGLAFSDSALNALRPLDLQKLIDGAAELDAHVSEIDLVIDDAAGITPIAQVYEQSLPHRYKDFIRSTFLKDYRGKPTEPELYGGTSIYYGRRGRCYCKVLFYQKSLCPNQRVYEPDNQLKYPYIRYELKLRGAAAQRQGASLLSKLSSIAAFGGTITTMGEAVVDLFGKHFAFVVPGRRSSRRKLQPWWNELLRRASL</sequence>
<name>A0ABS0YTD7_9BACT</name>
<reference evidence="2 3" key="1">
    <citation type="submission" date="2020-12" db="EMBL/GenBank/DDBJ databases">
        <title>Geomonas sp. Red259, isolated from paddy soil.</title>
        <authorList>
            <person name="Xu Z."/>
            <person name="Zhang Z."/>
            <person name="Masuda Y."/>
            <person name="Itoh H."/>
            <person name="Senoo K."/>
        </authorList>
    </citation>
    <scope>NUCLEOTIDE SEQUENCE [LARGE SCALE GENOMIC DNA]</scope>
    <source>
        <strain evidence="2 3">Red259</strain>
    </source>
</reference>
<dbReference type="Proteomes" id="UP000641025">
    <property type="component" value="Unassembled WGS sequence"/>
</dbReference>
<accession>A0ABS0YTD7</accession>
<evidence type="ECO:0000313" key="3">
    <source>
        <dbReference type="Proteomes" id="UP000641025"/>
    </source>
</evidence>
<gene>
    <name evidence="2" type="ORF">JFN90_13495</name>
</gene>
<evidence type="ECO:0000313" key="2">
    <source>
        <dbReference type="EMBL" id="MBJ6801143.1"/>
    </source>
</evidence>
<feature type="domain" description="Replication initiation protein-like C-terminal" evidence="1">
    <location>
        <begin position="116"/>
        <end position="276"/>
    </location>
</feature>
<dbReference type="Pfam" id="PF02486">
    <property type="entry name" value="Rep_trans"/>
    <property type="match status" value="1"/>
</dbReference>
<organism evidence="2 3">
    <name type="scientific">Geomonas propionica</name>
    <dbReference type="NCBI Taxonomy" id="2798582"/>
    <lineage>
        <taxon>Bacteria</taxon>
        <taxon>Pseudomonadati</taxon>
        <taxon>Thermodesulfobacteriota</taxon>
        <taxon>Desulfuromonadia</taxon>
        <taxon>Geobacterales</taxon>
        <taxon>Geobacteraceae</taxon>
        <taxon>Geomonas</taxon>
    </lineage>
</organism>
<protein>
    <recommendedName>
        <fullName evidence="1">Replication initiation protein-like C-terminal domain-containing protein</fullName>
    </recommendedName>
</protein>